<protein>
    <submittedName>
        <fullName evidence="2">Uncharacterized protein</fullName>
    </submittedName>
</protein>
<feature type="transmembrane region" description="Helical" evidence="1">
    <location>
        <begin position="52"/>
        <end position="72"/>
    </location>
</feature>
<dbReference type="AlphaFoldDB" id="A0A5D4T7T7"/>
<dbReference type="EMBL" id="VTET01000005">
    <property type="protein sequence ID" value="TYS71720.1"/>
    <property type="molecule type" value="Genomic_DNA"/>
</dbReference>
<sequence length="76" mass="8879">MNRKVGLFLLVFFCYLIWLYLAIYESSINDWWTVNEIKQRTEDTVDIGVSNVRFIVGTVIFTIGGAVLFLLIKMRN</sequence>
<dbReference type="Proteomes" id="UP000324517">
    <property type="component" value="Unassembled WGS sequence"/>
</dbReference>
<evidence type="ECO:0000256" key="1">
    <source>
        <dbReference type="SAM" id="Phobius"/>
    </source>
</evidence>
<comment type="caution">
    <text evidence="2">The sequence shown here is derived from an EMBL/GenBank/DDBJ whole genome shotgun (WGS) entry which is preliminary data.</text>
</comment>
<keyword evidence="1" id="KW-0472">Membrane</keyword>
<feature type="transmembrane region" description="Helical" evidence="1">
    <location>
        <begin position="7"/>
        <end position="24"/>
    </location>
</feature>
<dbReference type="RefSeq" id="WP_148979376.1">
    <property type="nucleotide sequence ID" value="NZ_JBNILM010000007.1"/>
</dbReference>
<keyword evidence="1" id="KW-1133">Transmembrane helix</keyword>
<evidence type="ECO:0000313" key="2">
    <source>
        <dbReference type="EMBL" id="TYS71720.1"/>
    </source>
</evidence>
<organism evidence="2 3">
    <name type="scientific">Sutcliffiella horikoshii</name>
    <dbReference type="NCBI Taxonomy" id="79883"/>
    <lineage>
        <taxon>Bacteria</taxon>
        <taxon>Bacillati</taxon>
        <taxon>Bacillota</taxon>
        <taxon>Bacilli</taxon>
        <taxon>Bacillales</taxon>
        <taxon>Bacillaceae</taxon>
        <taxon>Sutcliffiella</taxon>
    </lineage>
</organism>
<reference evidence="2 3" key="1">
    <citation type="submission" date="2019-08" db="EMBL/GenBank/DDBJ databases">
        <title>Bacillus genomes from the desert of Cuatro Cienegas, Coahuila.</title>
        <authorList>
            <person name="Olmedo-Alvarez G."/>
        </authorList>
    </citation>
    <scope>NUCLEOTIDE SEQUENCE [LARGE SCALE GENOMIC DNA]</scope>
    <source>
        <strain evidence="2 3">CH98b_3T</strain>
    </source>
</reference>
<keyword evidence="1" id="KW-0812">Transmembrane</keyword>
<proteinExistence type="predicted"/>
<dbReference type="OrthoDB" id="2934084at2"/>
<gene>
    <name evidence="2" type="ORF">FZC75_11180</name>
</gene>
<name>A0A5D4T7T7_9BACI</name>
<accession>A0A5D4T7T7</accession>
<evidence type="ECO:0000313" key="3">
    <source>
        <dbReference type="Proteomes" id="UP000324517"/>
    </source>
</evidence>